<dbReference type="InterPro" id="IPR006076">
    <property type="entry name" value="FAD-dep_OxRdtase"/>
</dbReference>
<dbReference type="Pfam" id="PF01266">
    <property type="entry name" value="DAO"/>
    <property type="match status" value="1"/>
</dbReference>
<accession>A0A5Q2MIE3</accession>
<dbReference type="Gene3D" id="3.50.50.60">
    <property type="entry name" value="FAD/NAD(P)-binding domain"/>
    <property type="match status" value="1"/>
</dbReference>
<dbReference type="Proteomes" id="UP000392064">
    <property type="component" value="Chromosome"/>
</dbReference>
<reference evidence="2 3" key="1">
    <citation type="submission" date="2019-11" db="EMBL/GenBank/DDBJ databases">
        <authorList>
            <person name="Li J."/>
        </authorList>
    </citation>
    <scope>NUCLEOTIDE SEQUENCE [LARGE SCALE GENOMIC DNA]</scope>
    <source>
        <strain evidence="2 3">MF47</strain>
    </source>
</reference>
<evidence type="ECO:0000313" key="3">
    <source>
        <dbReference type="Proteomes" id="UP000392064"/>
    </source>
</evidence>
<dbReference type="SUPFAM" id="SSF51905">
    <property type="entry name" value="FAD/NAD(P)-binding domain"/>
    <property type="match status" value="1"/>
</dbReference>
<dbReference type="PANTHER" id="PTHR13847">
    <property type="entry name" value="SARCOSINE DEHYDROGENASE-RELATED"/>
    <property type="match status" value="1"/>
</dbReference>
<dbReference type="RefSeq" id="WP_153654701.1">
    <property type="nucleotide sequence ID" value="NZ_CP045737.1"/>
</dbReference>
<organism evidence="2 3">
    <name type="scientific">Aeromicrobium yanjiei</name>
    <dbReference type="NCBI Taxonomy" id="2662028"/>
    <lineage>
        <taxon>Bacteria</taxon>
        <taxon>Bacillati</taxon>
        <taxon>Actinomycetota</taxon>
        <taxon>Actinomycetes</taxon>
        <taxon>Propionibacteriales</taxon>
        <taxon>Nocardioidaceae</taxon>
        <taxon>Aeromicrobium</taxon>
    </lineage>
</organism>
<dbReference type="PANTHER" id="PTHR13847:SF285">
    <property type="entry name" value="FAD DEPENDENT OXIDOREDUCTASE DOMAIN-CONTAINING PROTEIN"/>
    <property type="match status" value="1"/>
</dbReference>
<proteinExistence type="predicted"/>
<dbReference type="AlphaFoldDB" id="A0A5Q2MIE3"/>
<dbReference type="GO" id="GO:0005737">
    <property type="term" value="C:cytoplasm"/>
    <property type="evidence" value="ECO:0007669"/>
    <property type="project" value="TreeGrafter"/>
</dbReference>
<sequence length="457" mass="49060">MINGGVSFWWEQIGRPEQRPGLDGDLDCDVCIVGGGLTGLWTAYALAGLDPSLDIVVLEAEFAGFGASGRNGGWLSAELSGSKGRYAATHGAEGVRALVGAMQRAVDDVIEVCRVEGIDADIAKDGVLYVARSPSQLVRLREGLADDASWGLGDSHRVELGVDELAERVRVDRAVGATFSPHCARVHPAKLVAGIAAAAERRGVRILEGTRVTRIEPGVATTDHGVVRAARILRCLEGYTASVRGQRRTWLPMNSAMIVTDPLPEAVWDEIGWAGAELLGDRANAYCYAQRTADGRIALGGRGIPYRFGSRTDVDGRTQAWTVESLTGILHGMFPATRGAAIAHAWCGVLGVPRDWCASVSYDPSTGLGSAGGYVGSGLTTTHLAGRTLADLVLGRESDLTALPWVDRSVRRWEPEPLRWLGVRAMYGLYREADRREDRGLVRPSRLARIGDRLTGR</sequence>
<keyword evidence="3" id="KW-1185">Reference proteome</keyword>
<protein>
    <submittedName>
        <fullName evidence="2">FAD-dependent oxidoreductase</fullName>
    </submittedName>
</protein>
<dbReference type="InterPro" id="IPR036188">
    <property type="entry name" value="FAD/NAD-bd_sf"/>
</dbReference>
<dbReference type="KEGG" id="aef:GEV26_16780"/>
<name>A0A5Q2MIE3_9ACTN</name>
<gene>
    <name evidence="2" type="ORF">GEV26_16780</name>
</gene>
<evidence type="ECO:0000313" key="2">
    <source>
        <dbReference type="EMBL" id="QGG42897.1"/>
    </source>
</evidence>
<dbReference type="Gene3D" id="3.30.9.10">
    <property type="entry name" value="D-Amino Acid Oxidase, subunit A, domain 2"/>
    <property type="match status" value="1"/>
</dbReference>
<feature type="domain" description="FAD dependent oxidoreductase" evidence="1">
    <location>
        <begin position="29"/>
        <end position="392"/>
    </location>
</feature>
<dbReference type="EMBL" id="CP045737">
    <property type="protein sequence ID" value="QGG42897.1"/>
    <property type="molecule type" value="Genomic_DNA"/>
</dbReference>
<evidence type="ECO:0000259" key="1">
    <source>
        <dbReference type="Pfam" id="PF01266"/>
    </source>
</evidence>